<evidence type="ECO:0000313" key="1">
    <source>
        <dbReference type="EMBL" id="CAG8708840.1"/>
    </source>
</evidence>
<proteinExistence type="predicted"/>
<comment type="caution">
    <text evidence="1">The sequence shown here is derived from an EMBL/GenBank/DDBJ whole genome shotgun (WGS) entry which is preliminary data.</text>
</comment>
<dbReference type="EMBL" id="CAJVPT010034714">
    <property type="protein sequence ID" value="CAG8708840.1"/>
    <property type="molecule type" value="Genomic_DNA"/>
</dbReference>
<feature type="non-terminal residue" evidence="1">
    <location>
        <position position="159"/>
    </location>
</feature>
<gene>
    <name evidence="1" type="ORF">ACOLOM_LOCUS10570</name>
</gene>
<keyword evidence="2" id="KW-1185">Reference proteome</keyword>
<evidence type="ECO:0000313" key="2">
    <source>
        <dbReference type="Proteomes" id="UP000789525"/>
    </source>
</evidence>
<name>A0ACA9PGT0_9GLOM</name>
<dbReference type="Proteomes" id="UP000789525">
    <property type="component" value="Unassembled WGS sequence"/>
</dbReference>
<accession>A0ACA9PGT0</accession>
<reference evidence="1" key="1">
    <citation type="submission" date="2021-06" db="EMBL/GenBank/DDBJ databases">
        <authorList>
            <person name="Kallberg Y."/>
            <person name="Tangrot J."/>
            <person name="Rosling A."/>
        </authorList>
    </citation>
    <scope>NUCLEOTIDE SEQUENCE</scope>
    <source>
        <strain evidence="1">CL356</strain>
    </source>
</reference>
<organism evidence="1 2">
    <name type="scientific">Acaulospora colombiana</name>
    <dbReference type="NCBI Taxonomy" id="27376"/>
    <lineage>
        <taxon>Eukaryota</taxon>
        <taxon>Fungi</taxon>
        <taxon>Fungi incertae sedis</taxon>
        <taxon>Mucoromycota</taxon>
        <taxon>Glomeromycotina</taxon>
        <taxon>Glomeromycetes</taxon>
        <taxon>Diversisporales</taxon>
        <taxon>Acaulosporaceae</taxon>
        <taxon>Acaulospora</taxon>
    </lineage>
</organism>
<sequence length="159" mass="18106">MRARYKWWTAQNRSVRPLTSVVPRFDCATMTRHSKNNTANSVFSKAEYDKLKAHYGTQRALLGSKSHRAFNACSLCLSKAVNPVSCSKGHLFCKECVMKDLLSQRDGLARKKQEIEAIRKEEEAAREEVRLKARERVLSGNTASLFGKRKERDDAKEAN</sequence>
<protein>
    <submittedName>
        <fullName evidence="1">12014_t:CDS:1</fullName>
    </submittedName>
</protein>